<name>A0ABP0TY55_9BRYO</name>
<evidence type="ECO:0000259" key="2">
    <source>
        <dbReference type="Pfam" id="PF16092"/>
    </source>
</evidence>
<dbReference type="InterPro" id="IPR032151">
    <property type="entry name" value="CFAP61_N"/>
</dbReference>
<feature type="compositionally biased region" description="Polar residues" evidence="1">
    <location>
        <begin position="505"/>
        <end position="516"/>
    </location>
</feature>
<feature type="region of interest" description="Disordered" evidence="1">
    <location>
        <begin position="452"/>
        <end position="482"/>
    </location>
</feature>
<dbReference type="Gene3D" id="3.50.50.100">
    <property type="match status" value="1"/>
</dbReference>
<feature type="region of interest" description="Disordered" evidence="1">
    <location>
        <begin position="651"/>
        <end position="674"/>
    </location>
</feature>
<organism evidence="4 5">
    <name type="scientific">Sphagnum troendelagicum</name>
    <dbReference type="NCBI Taxonomy" id="128251"/>
    <lineage>
        <taxon>Eukaryota</taxon>
        <taxon>Viridiplantae</taxon>
        <taxon>Streptophyta</taxon>
        <taxon>Embryophyta</taxon>
        <taxon>Bryophyta</taxon>
        <taxon>Sphagnophytina</taxon>
        <taxon>Sphagnopsida</taxon>
        <taxon>Sphagnales</taxon>
        <taxon>Sphagnaceae</taxon>
        <taxon>Sphagnum</taxon>
    </lineage>
</organism>
<dbReference type="Pfam" id="PF16092">
    <property type="entry name" value="CFAP61_N"/>
    <property type="match status" value="1"/>
</dbReference>
<dbReference type="SUPFAM" id="SSF51905">
    <property type="entry name" value="FAD/NAD(P)-binding domain"/>
    <property type="match status" value="1"/>
</dbReference>
<dbReference type="Pfam" id="PF23150">
    <property type="entry name" value="CFAP61_dimer"/>
    <property type="match status" value="1"/>
</dbReference>
<proteinExistence type="predicted"/>
<sequence length="1102" mass="119943">MGMVPSKDFPPCKVRRAITDEADNLVPLIERGQKRGLPLTDLPPSSHPDHPHAVARLISAQNKRDAVFAAEVEHKVVGLMSITGKVDLESLNRNFELDLFDDLVSKGHHPKKKSKEVTEVLKASISDTIPENVDAAEAEENAVTGPPPPIPEARPSTKLVSPSPRDAMASPAHEAQSAAKISTPASRVSKAVPKASTMSSKDAKEVQIVKEQKLVSPTQISNNLFQVTMLILDEGYGNHYIDFLLAAFKGFEVRRSKSIDAVGLAELLEAFPDQSAIVDLVLKPYKGCVTTVALMGLQIVGFAWLEDGVPLETLHTHFEIDALVPRRYHPQQQHAVLLLYVLSPIFHARSRLFLRETMRLMMKTVLYCPIFPRQELPERLFEDFLLVCGKQQLSVLPSCSWGHVVDPPSKLDSGTKETTTVSDIGKHTKSESVVSLNTPAIGNIEDPIKTKSSLKASPVMDIKPSPAVDIKPSPAGDIKASPTVDIKASPAVDIQASPAVDIKTSAKSNPSSQASPISHAAAVKDPASGPEKKASTITNRTSGTKDERDAILRTTNISLNPELESLKSASSVDQCGQLRGQFIGFECTLYLTSKKFVCRHKAVINSRIVVIGASRAASSFLQTLMLSTSMWFMNLTLISANGFEGHNQHAAAAPIKGSSRRGSSSNSKLTPLNNPLEFDPGPSESFWKLGLDCAVKLIIGVVGGIDRNKKTVSLLTKEINNEVTYDWLVLATGLQDQTRHALGLCTLTHGLKGVIRAQELAADHCELGSVQILLGKGKKGSDLFLIHPETEALENFESSCLKDINVAREVVGSLKAQGVQLIHSKKLVAIHLNAMWDWVDSLTFTPVLKTMDPKNIARSGHRSSGDKRGVHVHFSVNASKDPEAVEEHLSQVQELHPLTQAPNSTGVIYDGRVIVDGFFQTNDNSIFATGSVAKFSRKCSKHLPKLDKFCSKEAGKALAETMFNLVTIHSPTNGKVICPWEVLKKAPPQGNSPASVLQPTIEHVQWPRPFMPLLYKPKVVGGILPGNMHFLSVTLPSLWLVTDLRTVKTLKTNDAGKYCRVDVLQSGEVAQFIYLGSAQVETWKISTMVGLQESTCSELLQR</sequence>
<feature type="region of interest" description="Disordered" evidence="1">
    <location>
        <begin position="137"/>
        <end position="197"/>
    </location>
</feature>
<dbReference type="PANTHER" id="PTHR21178:SF8">
    <property type="entry name" value="CILIA- AND FLAGELLA-ASSOCIATED PROTEIN 61"/>
    <property type="match status" value="1"/>
</dbReference>
<protein>
    <submittedName>
        <fullName evidence="4">Uncharacterized protein</fullName>
    </submittedName>
</protein>
<feature type="domain" description="Cilia- and flagella-associated protein 61 N-terminal" evidence="2">
    <location>
        <begin position="9"/>
        <end position="104"/>
    </location>
</feature>
<evidence type="ECO:0000313" key="5">
    <source>
        <dbReference type="Proteomes" id="UP001497512"/>
    </source>
</evidence>
<evidence type="ECO:0000259" key="3">
    <source>
        <dbReference type="Pfam" id="PF23150"/>
    </source>
</evidence>
<dbReference type="InterPro" id="IPR038884">
    <property type="entry name" value="CFAP61"/>
</dbReference>
<feature type="region of interest" description="Disordered" evidence="1">
    <location>
        <begin position="504"/>
        <end position="548"/>
    </location>
</feature>
<dbReference type="PANTHER" id="PTHR21178">
    <property type="entry name" value="CILIA- AND FLAGELLA-ASSOCIATED PROTEIN 61"/>
    <property type="match status" value="1"/>
</dbReference>
<reference evidence="4" key="1">
    <citation type="submission" date="2024-02" db="EMBL/GenBank/DDBJ databases">
        <authorList>
            <consortium name="ELIXIR-Norway"/>
            <consortium name="Elixir Norway"/>
        </authorList>
    </citation>
    <scope>NUCLEOTIDE SEQUENCE</scope>
</reference>
<dbReference type="EMBL" id="OZ019908">
    <property type="protein sequence ID" value="CAK9208087.1"/>
    <property type="molecule type" value="Genomic_DNA"/>
</dbReference>
<feature type="domain" description="CFAP61 dimerisation" evidence="3">
    <location>
        <begin position="1013"/>
        <end position="1102"/>
    </location>
</feature>
<dbReference type="InterPro" id="IPR036188">
    <property type="entry name" value="FAD/NAD-bd_sf"/>
</dbReference>
<dbReference type="InterPro" id="IPR056299">
    <property type="entry name" value="CFAP61_dimer"/>
</dbReference>
<evidence type="ECO:0000256" key="1">
    <source>
        <dbReference type="SAM" id="MobiDB-lite"/>
    </source>
</evidence>
<dbReference type="Proteomes" id="UP001497512">
    <property type="component" value="Chromosome 16"/>
</dbReference>
<evidence type="ECO:0000313" key="4">
    <source>
        <dbReference type="EMBL" id="CAK9208087.1"/>
    </source>
</evidence>
<keyword evidence="5" id="KW-1185">Reference proteome</keyword>
<gene>
    <name evidence="4" type="ORF">CSSPTR1EN2_LOCUS9131</name>
</gene>
<accession>A0ABP0TY55</accession>